<reference evidence="4" key="1">
    <citation type="submission" date="2016-06" db="UniProtKB">
        <authorList>
            <consortium name="WormBaseParasite"/>
        </authorList>
    </citation>
    <scope>IDENTIFICATION</scope>
</reference>
<evidence type="ECO:0000259" key="1">
    <source>
        <dbReference type="PROSITE" id="PS50835"/>
    </source>
</evidence>
<dbReference type="GO" id="GO:0005886">
    <property type="term" value="C:plasma membrane"/>
    <property type="evidence" value="ECO:0007669"/>
    <property type="project" value="TreeGrafter"/>
</dbReference>
<reference evidence="2 3" key="2">
    <citation type="submission" date="2018-11" db="EMBL/GenBank/DDBJ databases">
        <authorList>
            <consortium name="Pathogen Informatics"/>
        </authorList>
    </citation>
    <scope>NUCLEOTIDE SEQUENCE [LARGE SCALE GENOMIC DNA]</scope>
    <source>
        <strain evidence="2">Dakar</strain>
        <strain evidence="3">Dakar, Senegal</strain>
    </source>
</reference>
<dbReference type="EMBL" id="UZAK01001753">
    <property type="protein sequence ID" value="VDO71282.1"/>
    <property type="molecule type" value="Genomic_DNA"/>
</dbReference>
<dbReference type="InterPro" id="IPR003599">
    <property type="entry name" value="Ig_sub"/>
</dbReference>
<dbReference type="InterPro" id="IPR003598">
    <property type="entry name" value="Ig_sub2"/>
</dbReference>
<dbReference type="Proteomes" id="UP000279833">
    <property type="component" value="Unassembled WGS sequence"/>
</dbReference>
<dbReference type="AlphaFoldDB" id="A0A183JH05"/>
<protein>
    <submittedName>
        <fullName evidence="4">Ig-like domain-containing protein</fullName>
    </submittedName>
</protein>
<dbReference type="InterPro" id="IPR052615">
    <property type="entry name" value="FGFRL"/>
</dbReference>
<keyword evidence="3" id="KW-1185">Reference proteome</keyword>
<feature type="domain" description="Ig-like" evidence="1">
    <location>
        <begin position="11"/>
        <end position="100"/>
    </location>
</feature>
<dbReference type="FunFam" id="2.60.40.10:FF:000503">
    <property type="entry name" value="Hemicentin 1"/>
    <property type="match status" value="1"/>
</dbReference>
<dbReference type="WBParaSite" id="SCUD_0000197701-mRNA-1">
    <property type="protein sequence ID" value="SCUD_0000197701-mRNA-1"/>
    <property type="gene ID" value="SCUD_0000197701"/>
</dbReference>
<dbReference type="SMART" id="SM00409">
    <property type="entry name" value="IG"/>
    <property type="match status" value="1"/>
</dbReference>
<dbReference type="InterPro" id="IPR013098">
    <property type="entry name" value="Ig_I-set"/>
</dbReference>
<dbReference type="GO" id="GO:0005007">
    <property type="term" value="F:fibroblast growth factor receptor activity"/>
    <property type="evidence" value="ECO:0007669"/>
    <property type="project" value="TreeGrafter"/>
</dbReference>
<dbReference type="PROSITE" id="PS50835">
    <property type="entry name" value="IG_LIKE"/>
    <property type="match status" value="1"/>
</dbReference>
<dbReference type="SMART" id="SM00408">
    <property type="entry name" value="IGc2"/>
    <property type="match status" value="1"/>
</dbReference>
<dbReference type="GO" id="GO:0017134">
    <property type="term" value="F:fibroblast growth factor binding"/>
    <property type="evidence" value="ECO:0007669"/>
    <property type="project" value="TreeGrafter"/>
</dbReference>
<sequence>MFLHNEAVTPPSIRFSSQEGEHNIALGSNLALFCVATGHPLPKITWTKDGKSINDRKFTISEDNVHLRLINVEENDNGRYACHVISEYGQVSKTFDVKITCKYYCIFIHQKGFCREYSHFNS</sequence>
<dbReference type="InterPro" id="IPR013783">
    <property type="entry name" value="Ig-like_fold"/>
</dbReference>
<dbReference type="PANTHER" id="PTHR19890:SF10">
    <property type="entry name" value="FIBROBLAST GROWTH FACTOR RECEPTOR-LIKE 1"/>
    <property type="match status" value="1"/>
</dbReference>
<evidence type="ECO:0000313" key="4">
    <source>
        <dbReference type="WBParaSite" id="SCUD_0000197701-mRNA-1"/>
    </source>
</evidence>
<proteinExistence type="predicted"/>
<accession>A0A183JH05</accession>
<evidence type="ECO:0000313" key="2">
    <source>
        <dbReference type="EMBL" id="VDO71282.1"/>
    </source>
</evidence>
<name>A0A183JH05_9TREM</name>
<evidence type="ECO:0000313" key="3">
    <source>
        <dbReference type="Proteomes" id="UP000279833"/>
    </source>
</evidence>
<dbReference type="SUPFAM" id="SSF48726">
    <property type="entry name" value="Immunoglobulin"/>
    <property type="match status" value="1"/>
</dbReference>
<dbReference type="Gene3D" id="2.60.40.10">
    <property type="entry name" value="Immunoglobulins"/>
    <property type="match status" value="1"/>
</dbReference>
<dbReference type="STRING" id="6186.A0A183JH05"/>
<dbReference type="InterPro" id="IPR007110">
    <property type="entry name" value="Ig-like_dom"/>
</dbReference>
<dbReference type="InterPro" id="IPR036179">
    <property type="entry name" value="Ig-like_dom_sf"/>
</dbReference>
<dbReference type="PANTHER" id="PTHR19890">
    <property type="entry name" value="FIBROBLAST GROWTH FACTOR RECEPTOR"/>
    <property type="match status" value="1"/>
</dbReference>
<dbReference type="Pfam" id="PF07679">
    <property type="entry name" value="I-set"/>
    <property type="match status" value="1"/>
</dbReference>
<organism evidence="4">
    <name type="scientific">Schistosoma curassoni</name>
    <dbReference type="NCBI Taxonomy" id="6186"/>
    <lineage>
        <taxon>Eukaryota</taxon>
        <taxon>Metazoa</taxon>
        <taxon>Spiralia</taxon>
        <taxon>Lophotrochozoa</taxon>
        <taxon>Platyhelminthes</taxon>
        <taxon>Trematoda</taxon>
        <taxon>Digenea</taxon>
        <taxon>Strigeidida</taxon>
        <taxon>Schistosomatoidea</taxon>
        <taxon>Schistosomatidae</taxon>
        <taxon>Schistosoma</taxon>
    </lineage>
</organism>
<gene>
    <name evidence="2" type="ORF">SCUD_LOCUS1978</name>
</gene>